<dbReference type="FunFam" id="1.25.40.10:FF:000796">
    <property type="entry name" value="Crooked neck pre-mRNA splicing factor 1"/>
    <property type="match status" value="1"/>
</dbReference>
<keyword evidence="3" id="KW-0507">mRNA processing</keyword>
<evidence type="ECO:0000256" key="7">
    <source>
        <dbReference type="SAM" id="Coils"/>
    </source>
</evidence>
<dbReference type="SMART" id="SM00386">
    <property type="entry name" value="HAT"/>
    <property type="match status" value="11"/>
</dbReference>
<dbReference type="SUPFAM" id="SSF48452">
    <property type="entry name" value="TPR-like"/>
    <property type="match status" value="1"/>
</dbReference>
<evidence type="ECO:0000256" key="1">
    <source>
        <dbReference type="ARBA" id="ARBA00004123"/>
    </source>
</evidence>
<evidence type="ECO:0000256" key="5">
    <source>
        <dbReference type="ARBA" id="ARBA00023187"/>
    </source>
</evidence>
<accession>A0A4X1V3A1</accession>
<keyword evidence="7" id="KW-0175">Coiled coil</keyword>
<comment type="similarity">
    <text evidence="2">Belongs to the crooked-neck family.</text>
</comment>
<evidence type="ECO:0000256" key="6">
    <source>
        <dbReference type="ARBA" id="ARBA00023242"/>
    </source>
</evidence>
<dbReference type="Proteomes" id="UP000314985">
    <property type="component" value="Chromosome 17"/>
</dbReference>
<dbReference type="InterPro" id="IPR045075">
    <property type="entry name" value="Syf1-like"/>
</dbReference>
<dbReference type="FunFam" id="1.25.40.10:FF:000117">
    <property type="entry name" value="Crooked neck pre-mRNA-splicing factor 1"/>
    <property type="match status" value="1"/>
</dbReference>
<proteinExistence type="inferred from homology"/>
<feature type="compositionally biased region" description="Basic and acidic residues" evidence="8">
    <location>
        <begin position="612"/>
        <end position="628"/>
    </location>
</feature>
<reference evidence="10" key="2">
    <citation type="submission" date="2025-08" db="UniProtKB">
        <authorList>
            <consortium name="Ensembl"/>
        </authorList>
    </citation>
    <scope>IDENTIFICATION</scope>
</reference>
<dbReference type="GO" id="GO:0005634">
    <property type="term" value="C:nucleus"/>
    <property type="evidence" value="ECO:0007669"/>
    <property type="project" value="UniProtKB-SubCell"/>
</dbReference>
<evidence type="ECO:0000256" key="8">
    <source>
        <dbReference type="SAM" id="MobiDB-lite"/>
    </source>
</evidence>
<keyword evidence="6" id="KW-0539">Nucleus</keyword>
<sequence length="638" mass="76996">MAASTAAGKQRIPKVAKVKNKAPAEVQITAEQLLREAKERELELLPPPPQQKITDEEELNDYKLRKRKTFEDNIRKNRTVISNWIKYAQWEESLKEIQRARSIYERALDVDYRNITLWLKYAEMEMKNRQVNHARNIWDRAITTLPRVNQFWYKYTYMEEMLGNIAGARQVFERWMEWQPEEQAWHSYINFELRYKEVDRARTIYERYILCIRLCCNWIKYARFEEKHGYFAHARKVYERAVEFFGDEHMDEHLYVAFAKFEENQKEFERVRVIYKYALDRISKQEAQELFKNYTIFEKKFGDRRGIEDIIVSKRRFQYEEEVKANPHNYDAWFDYLRLVESDAEAETVREVYERAIANVPPIQEKRHWKRYIYLWVNYALYEELEAKDPERTRQVYQASLELIPHKKVRLPLVFCSRHIRVLPLWLVKPFKLETILGDIERARAIYELAISQPRLDMPEVLWKSYIDFEIEQEETERTRNLYRRLLQRTQHVKVWISFAQFELSSGKEGSLAKCRQIYEEANKTMRNCEEKEERLMLLESWRSFEDEFGTVSDKERVDKLMPEKVKKRRKVQADDGSDAGWEEYYDYIFPEDAANQPNLKLLAMAKLWKKQQQEKEAGEQDPDKDIAESESGPSCSC</sequence>
<evidence type="ECO:0000259" key="9">
    <source>
        <dbReference type="Pfam" id="PF23231"/>
    </source>
</evidence>
<comment type="subcellular location">
    <subcellularLocation>
        <location evidence="1">Nucleus</location>
    </subcellularLocation>
</comment>
<dbReference type="PANTHER" id="PTHR11246:SF3">
    <property type="entry name" value="CROOKED NECK-LIKE PROTEIN 1"/>
    <property type="match status" value="1"/>
</dbReference>
<dbReference type="InterPro" id="IPR055430">
    <property type="entry name" value="HAT_Syf1_CNRKL1_C"/>
</dbReference>
<dbReference type="FunFam" id="1.25.40.10:FF:000075">
    <property type="entry name" value="Crooked neck pre-mRNA-splicing factor 1"/>
    <property type="match status" value="1"/>
</dbReference>
<evidence type="ECO:0000256" key="4">
    <source>
        <dbReference type="ARBA" id="ARBA00022737"/>
    </source>
</evidence>
<name>A0A4X1V3A1_PIG</name>
<evidence type="ECO:0000313" key="11">
    <source>
        <dbReference type="Proteomes" id="UP000314985"/>
    </source>
</evidence>
<dbReference type="InterPro" id="IPR003107">
    <property type="entry name" value="HAT"/>
</dbReference>
<keyword evidence="5" id="KW-0508">mRNA splicing</keyword>
<gene>
    <name evidence="10" type="primary">CRNKL1</name>
</gene>
<evidence type="ECO:0000313" key="10">
    <source>
        <dbReference type="Ensembl" id="ENSSSCP00070035612.1"/>
    </source>
</evidence>
<feature type="coiled-coil region" evidence="7">
    <location>
        <begin position="512"/>
        <end position="539"/>
    </location>
</feature>
<protein>
    <submittedName>
        <fullName evidence="10">Crooked neck pre-mRNA splicing factor 1</fullName>
    </submittedName>
</protein>
<dbReference type="Pfam" id="PF23240">
    <property type="entry name" value="HAT_PRP39_N"/>
    <property type="match status" value="1"/>
</dbReference>
<dbReference type="InterPro" id="IPR011990">
    <property type="entry name" value="TPR-like_helical_dom_sf"/>
</dbReference>
<keyword evidence="4" id="KW-0677">Repeat</keyword>
<evidence type="ECO:0000256" key="2">
    <source>
        <dbReference type="ARBA" id="ARBA00008644"/>
    </source>
</evidence>
<evidence type="ECO:0000256" key="3">
    <source>
        <dbReference type="ARBA" id="ARBA00022664"/>
    </source>
</evidence>
<reference evidence="10 11" key="1">
    <citation type="submission" date="2017-08" db="EMBL/GenBank/DDBJ databases">
        <title>USMARCv1.0.</title>
        <authorList>
            <person name="Hannum G.I."/>
            <person name="Koren S."/>
            <person name="Schroeder S.G."/>
            <person name="Chin S.C."/>
            <person name="Nonneman D.J."/>
            <person name="Becker S.A."/>
            <person name="Rosen B.D."/>
            <person name="Bickhart D.M."/>
            <person name="Putnam N.H."/>
            <person name="Green R.E."/>
            <person name="Tuggle C.K."/>
            <person name="Liu H."/>
            <person name="Rohrer G.A."/>
            <person name="Warr A."/>
            <person name="Hall R."/>
            <person name="Kim K."/>
            <person name="Hume D.A."/>
            <person name="Talbot R."/>
            <person name="Chow W."/>
            <person name="Howe K."/>
            <person name="Schwartz A.S."/>
            <person name="Watson M."/>
            <person name="Archibald A.L."/>
            <person name="Phillippy A.M."/>
            <person name="Smith T.P.L."/>
        </authorList>
    </citation>
    <scope>NUCLEOTIDE SEQUENCE [LARGE SCALE GENOMIC DNA]</scope>
</reference>
<dbReference type="PANTHER" id="PTHR11246">
    <property type="entry name" value="PRE-MRNA SPLICING FACTOR"/>
    <property type="match status" value="1"/>
</dbReference>
<dbReference type="Pfam" id="PF23231">
    <property type="entry name" value="HAT_Syf1_CNRKL1_C"/>
    <property type="match status" value="1"/>
</dbReference>
<feature type="domain" description="Pre-mRNA-splicing factor Syf1/CRNKL1-like C-terminal HAT-repeats" evidence="9">
    <location>
        <begin position="82"/>
        <end position="305"/>
    </location>
</feature>
<dbReference type="AlphaFoldDB" id="A0A4X1V3A1"/>
<organism evidence="10 11">
    <name type="scientific">Sus scrofa</name>
    <name type="common">Pig</name>
    <dbReference type="NCBI Taxonomy" id="9823"/>
    <lineage>
        <taxon>Eukaryota</taxon>
        <taxon>Metazoa</taxon>
        <taxon>Chordata</taxon>
        <taxon>Craniata</taxon>
        <taxon>Vertebrata</taxon>
        <taxon>Euteleostomi</taxon>
        <taxon>Mammalia</taxon>
        <taxon>Eutheria</taxon>
        <taxon>Laurasiatheria</taxon>
        <taxon>Artiodactyla</taxon>
        <taxon>Suina</taxon>
        <taxon>Suidae</taxon>
        <taxon>Sus</taxon>
    </lineage>
</organism>
<dbReference type="Gene3D" id="1.25.40.10">
    <property type="entry name" value="Tetratricopeptide repeat domain"/>
    <property type="match status" value="3"/>
</dbReference>
<dbReference type="GO" id="GO:0000398">
    <property type="term" value="P:mRNA splicing, via spliceosome"/>
    <property type="evidence" value="ECO:0007669"/>
    <property type="project" value="InterPro"/>
</dbReference>
<dbReference type="Ensembl" id="ENSSSCT00070042358.1">
    <property type="protein sequence ID" value="ENSSSCP00070035612.1"/>
    <property type="gene ID" value="ENSSSCG00070021290.1"/>
</dbReference>
<feature type="region of interest" description="Disordered" evidence="8">
    <location>
        <begin position="611"/>
        <end position="638"/>
    </location>
</feature>